<protein>
    <submittedName>
        <fullName evidence="2">Uncharacterized protein</fullName>
    </submittedName>
</protein>
<gene>
    <name evidence="2" type="ORF">SDC9_03876</name>
</gene>
<feature type="compositionally biased region" description="Basic and acidic residues" evidence="1">
    <location>
        <begin position="140"/>
        <end position="149"/>
    </location>
</feature>
<feature type="compositionally biased region" description="Polar residues" evidence="1">
    <location>
        <begin position="44"/>
        <end position="76"/>
    </location>
</feature>
<name>A0A644SUP8_9ZZZZ</name>
<evidence type="ECO:0000256" key="1">
    <source>
        <dbReference type="SAM" id="MobiDB-lite"/>
    </source>
</evidence>
<dbReference type="AlphaFoldDB" id="A0A644SUP8"/>
<comment type="caution">
    <text evidence="2">The sequence shown here is derived from an EMBL/GenBank/DDBJ whole genome shotgun (WGS) entry which is preliminary data.</text>
</comment>
<accession>A0A644SUP8</accession>
<sequence length="164" mass="18412">MKKKPIGVAIILSILFTLGWAAKHHLFSHDSSLAQPKTETITIQPPAQDKVTNPAQDKVPDQQQESRPPAASSKNQVYEEHLTDRPQNAIEQIGSVDDNSMDLSDHTMSIKRTEKKGYKLMPGVNVKSKTVHVDLDKQDTKSIEIERSPSDSTSDYQLMMKKKF</sequence>
<reference evidence="2" key="1">
    <citation type="submission" date="2019-08" db="EMBL/GenBank/DDBJ databases">
        <authorList>
            <person name="Kucharzyk K."/>
            <person name="Murdoch R.W."/>
            <person name="Higgins S."/>
            <person name="Loffler F."/>
        </authorList>
    </citation>
    <scope>NUCLEOTIDE SEQUENCE</scope>
</reference>
<feature type="region of interest" description="Disordered" evidence="1">
    <location>
        <begin position="140"/>
        <end position="164"/>
    </location>
</feature>
<dbReference type="EMBL" id="VSSQ01000007">
    <property type="protein sequence ID" value="MPL58344.1"/>
    <property type="molecule type" value="Genomic_DNA"/>
</dbReference>
<organism evidence="2">
    <name type="scientific">bioreactor metagenome</name>
    <dbReference type="NCBI Taxonomy" id="1076179"/>
    <lineage>
        <taxon>unclassified sequences</taxon>
        <taxon>metagenomes</taxon>
        <taxon>ecological metagenomes</taxon>
    </lineage>
</organism>
<proteinExistence type="predicted"/>
<feature type="region of interest" description="Disordered" evidence="1">
    <location>
        <begin position="44"/>
        <end position="103"/>
    </location>
</feature>
<evidence type="ECO:0000313" key="2">
    <source>
        <dbReference type="EMBL" id="MPL58344.1"/>
    </source>
</evidence>